<feature type="domain" description="DUF4031" evidence="1">
    <location>
        <begin position="8"/>
        <end position="74"/>
    </location>
</feature>
<dbReference type="Pfam" id="PF13223">
    <property type="entry name" value="DUF4031"/>
    <property type="match status" value="1"/>
</dbReference>
<proteinExistence type="predicted"/>
<sequence>MILMDAKGHLVSDSSLAELHDFAARIGMRRSWFQLGQSGQHPHYDITVRWRRRRAHAAGAVQVRSKELVGRMVRR</sequence>
<organism evidence="2">
    <name type="scientific">marine sediment metagenome</name>
    <dbReference type="NCBI Taxonomy" id="412755"/>
    <lineage>
        <taxon>unclassified sequences</taxon>
        <taxon>metagenomes</taxon>
        <taxon>ecological metagenomes</taxon>
    </lineage>
</organism>
<name>A0A0F9QSD7_9ZZZZ</name>
<dbReference type="AlphaFoldDB" id="A0A0F9QSD7"/>
<protein>
    <recommendedName>
        <fullName evidence="1">DUF4031 domain-containing protein</fullName>
    </recommendedName>
</protein>
<dbReference type="InterPro" id="IPR025109">
    <property type="entry name" value="DUF4031"/>
</dbReference>
<evidence type="ECO:0000313" key="2">
    <source>
        <dbReference type="EMBL" id="KKN47205.1"/>
    </source>
</evidence>
<reference evidence="2" key="1">
    <citation type="journal article" date="2015" name="Nature">
        <title>Complex archaea that bridge the gap between prokaryotes and eukaryotes.</title>
        <authorList>
            <person name="Spang A."/>
            <person name="Saw J.H."/>
            <person name="Jorgensen S.L."/>
            <person name="Zaremba-Niedzwiedzka K."/>
            <person name="Martijn J."/>
            <person name="Lind A.E."/>
            <person name="van Eijk R."/>
            <person name="Schleper C."/>
            <person name="Guy L."/>
            <person name="Ettema T.J."/>
        </authorList>
    </citation>
    <scope>NUCLEOTIDE SEQUENCE</scope>
</reference>
<gene>
    <name evidence="2" type="ORF">LCGC14_0665460</name>
</gene>
<evidence type="ECO:0000259" key="1">
    <source>
        <dbReference type="Pfam" id="PF13223"/>
    </source>
</evidence>
<comment type="caution">
    <text evidence="2">The sequence shown here is derived from an EMBL/GenBank/DDBJ whole genome shotgun (WGS) entry which is preliminary data.</text>
</comment>
<dbReference type="EMBL" id="LAZR01001290">
    <property type="protein sequence ID" value="KKN47205.1"/>
    <property type="molecule type" value="Genomic_DNA"/>
</dbReference>
<accession>A0A0F9QSD7</accession>